<dbReference type="SMART" id="SM00465">
    <property type="entry name" value="GIYc"/>
    <property type="match status" value="1"/>
</dbReference>
<dbReference type="InterPro" id="IPR036876">
    <property type="entry name" value="UVR_dom_sf"/>
</dbReference>
<dbReference type="Pfam" id="PF00929">
    <property type="entry name" value="RNase_T"/>
    <property type="match status" value="1"/>
</dbReference>
<dbReference type="PANTHER" id="PTHR30562:SF1">
    <property type="entry name" value="UVRABC SYSTEM PROTEIN C"/>
    <property type="match status" value="1"/>
</dbReference>
<protein>
    <submittedName>
        <fullName evidence="3">DEDD exonuclease domain-containing protein</fullName>
    </submittedName>
</protein>
<feature type="domain" description="GIY-YIG" evidence="2">
    <location>
        <begin position="225"/>
        <end position="303"/>
    </location>
</feature>
<reference evidence="4" key="1">
    <citation type="journal article" date="2019" name="Int. J. Syst. Evol. Microbiol.">
        <title>The Global Catalogue of Microorganisms (GCM) 10K type strain sequencing project: providing services to taxonomists for standard genome sequencing and annotation.</title>
        <authorList>
            <consortium name="The Broad Institute Genomics Platform"/>
            <consortium name="The Broad Institute Genome Sequencing Center for Infectious Disease"/>
            <person name="Wu L."/>
            <person name="Ma J."/>
        </authorList>
    </citation>
    <scope>NUCLEOTIDE SEQUENCE [LARGE SCALE GENOMIC DNA]</scope>
    <source>
        <strain evidence="4">CCUG 43114</strain>
    </source>
</reference>
<dbReference type="Gene3D" id="3.30.420.10">
    <property type="entry name" value="Ribonuclease H-like superfamily/Ribonuclease H"/>
    <property type="match status" value="1"/>
</dbReference>
<dbReference type="SUPFAM" id="SSF46600">
    <property type="entry name" value="C-terminal UvrC-binding domain of UvrB"/>
    <property type="match status" value="1"/>
</dbReference>
<evidence type="ECO:0000259" key="2">
    <source>
        <dbReference type="PROSITE" id="PS50164"/>
    </source>
</evidence>
<name>A0ABW0GQL4_9MICO</name>
<dbReference type="Pfam" id="PF01541">
    <property type="entry name" value="GIY-YIG"/>
    <property type="match status" value="1"/>
</dbReference>
<dbReference type="InterPro" id="IPR013520">
    <property type="entry name" value="Ribonucl_H"/>
</dbReference>
<dbReference type="InterPro" id="IPR035901">
    <property type="entry name" value="GIY-YIG_endonuc_sf"/>
</dbReference>
<keyword evidence="3" id="KW-0378">Hydrolase</keyword>
<dbReference type="NCBIfam" id="NF005905">
    <property type="entry name" value="PRK07883.1-3"/>
    <property type="match status" value="1"/>
</dbReference>
<dbReference type="Gene3D" id="3.40.1440.10">
    <property type="entry name" value="GIY-YIG endonuclease"/>
    <property type="match status" value="1"/>
</dbReference>
<evidence type="ECO:0000313" key="4">
    <source>
        <dbReference type="Proteomes" id="UP001596122"/>
    </source>
</evidence>
<dbReference type="InterPro" id="IPR012337">
    <property type="entry name" value="RNaseH-like_sf"/>
</dbReference>
<gene>
    <name evidence="3" type="ORF">ACFPJ6_16075</name>
</gene>
<proteinExistence type="predicted"/>
<sequence length="590" mass="63479">MTTVPSAPPALAVQGSFEDLGRPLHDVTFTVVDLETTGGSPARDAITEIGAVRVRGGEVLGEFQTLVDPGVAVPPQIALLTGITDAMLVGAPHARAAVPAFLDFAAGSVLVAHNAGFDVSFLRAACRRQQRPFPRFEVVDTVLLARRLVTSDEVPNRRLASLARFFRSATTPEHRALADARATVDVLHGLLARARGVSTVEQLLDFCRTDERRRPHRHLADGLPSAPGVYRFLDAGGRVLYVGSSLDIRSRVRSYFTQAERRRRMTEMVSVAARVDHVLCATPLEAQVRELRLLAEHRPPYNRRSTRPEKSAWVVLTDEPAPRLSVVARPRADRAGASYVGLFGSRSLARSAVEAVHAALPLRTCTTRIARRGGGSACVLAELGRCTAPCLTGPDTHYDEVVDAARRALEDDLGPLVEALVARVNRLSDQQRYEEAAAHRDRLAVLVRGLDRAQQVRALVRCGEVVAARPQGTGGWELACVRHGRLAGAATTRRGDPVMPAVEALVATAEHVPAPERPGPAGLTEEATLLVRWLGQPGVRLVRADAGWALPVGAAARWARLHLVEAAGAARTGPRAQQGASLWRVPGDEG</sequence>
<evidence type="ECO:0000313" key="3">
    <source>
        <dbReference type="EMBL" id="MFC5382285.1"/>
    </source>
</evidence>
<dbReference type="InterPro" id="IPR050066">
    <property type="entry name" value="UvrABC_protein_C"/>
</dbReference>
<dbReference type="InterPro" id="IPR006054">
    <property type="entry name" value="DnaQ"/>
</dbReference>
<dbReference type="InterPro" id="IPR000305">
    <property type="entry name" value="GIY-YIG_endonuc"/>
</dbReference>
<accession>A0ABW0GQL4</accession>
<dbReference type="InterPro" id="IPR036397">
    <property type="entry name" value="RNaseH_sf"/>
</dbReference>
<dbReference type="CDD" id="cd06127">
    <property type="entry name" value="DEDDh"/>
    <property type="match status" value="1"/>
</dbReference>
<dbReference type="SUPFAM" id="SSF53098">
    <property type="entry name" value="Ribonuclease H-like"/>
    <property type="match status" value="1"/>
</dbReference>
<dbReference type="RefSeq" id="WP_340271215.1">
    <property type="nucleotide sequence ID" value="NZ_JBBEOG010000010.1"/>
</dbReference>
<comment type="caution">
    <text evidence="3">The sequence shown here is derived from an EMBL/GenBank/DDBJ whole genome shotgun (WGS) entry which is preliminary data.</text>
</comment>
<keyword evidence="3" id="KW-0540">Nuclease</keyword>
<feature type="region of interest" description="Disordered" evidence="1">
    <location>
        <begin position="570"/>
        <end position="590"/>
    </location>
</feature>
<dbReference type="SUPFAM" id="SSF82771">
    <property type="entry name" value="GIY-YIG endonuclease"/>
    <property type="match status" value="1"/>
</dbReference>
<keyword evidence="3" id="KW-0269">Exonuclease</keyword>
<dbReference type="SMART" id="SM00479">
    <property type="entry name" value="EXOIII"/>
    <property type="match status" value="1"/>
</dbReference>
<dbReference type="CDD" id="cd10434">
    <property type="entry name" value="GIY-YIG_UvrC_Cho"/>
    <property type="match status" value="1"/>
</dbReference>
<evidence type="ECO:0000256" key="1">
    <source>
        <dbReference type="SAM" id="MobiDB-lite"/>
    </source>
</evidence>
<dbReference type="EMBL" id="JBHSLD010000015">
    <property type="protein sequence ID" value="MFC5382285.1"/>
    <property type="molecule type" value="Genomic_DNA"/>
</dbReference>
<dbReference type="Proteomes" id="UP001596122">
    <property type="component" value="Unassembled WGS sequence"/>
</dbReference>
<dbReference type="PROSITE" id="PS50164">
    <property type="entry name" value="GIY_YIG"/>
    <property type="match status" value="1"/>
</dbReference>
<dbReference type="PANTHER" id="PTHR30562">
    <property type="entry name" value="UVRC/OXIDOREDUCTASE"/>
    <property type="match status" value="1"/>
</dbReference>
<keyword evidence="4" id="KW-1185">Reference proteome</keyword>
<dbReference type="GO" id="GO:0004527">
    <property type="term" value="F:exonuclease activity"/>
    <property type="evidence" value="ECO:0007669"/>
    <property type="project" value="UniProtKB-KW"/>
</dbReference>
<organism evidence="3 4">
    <name type="scientific">Aquipuribacter nitratireducens</name>
    <dbReference type="NCBI Taxonomy" id="650104"/>
    <lineage>
        <taxon>Bacteria</taxon>
        <taxon>Bacillati</taxon>
        <taxon>Actinomycetota</taxon>
        <taxon>Actinomycetes</taxon>
        <taxon>Micrococcales</taxon>
        <taxon>Intrasporangiaceae</taxon>
        <taxon>Aquipuribacter</taxon>
    </lineage>
</organism>
<dbReference type="NCBIfam" id="NF005907">
    <property type="entry name" value="PRK07883.1-5"/>
    <property type="match status" value="1"/>
</dbReference>
<dbReference type="NCBIfam" id="TIGR00573">
    <property type="entry name" value="dnaq"/>
    <property type="match status" value="1"/>
</dbReference>
<dbReference type="InterPro" id="IPR047296">
    <property type="entry name" value="GIY-YIG_UvrC_Cho"/>
</dbReference>